<name>A0A4P7MUP0_PYROR</name>
<dbReference type="Proteomes" id="UP000294847">
    <property type="component" value="Chromosome 1"/>
</dbReference>
<dbReference type="AlphaFoldDB" id="A0A4P7MUP0"/>
<sequence length="60" mass="6704">MSLASFGNRRARASSRGQRQGFGGGRNTVPGYYGLRRRLRRSDKFGVWGAEKQNISCLVL</sequence>
<reference evidence="2 3" key="1">
    <citation type="journal article" date="2019" name="Mol. Biol. Evol.">
        <title>Blast fungal genomes show frequent chromosomal changes, gene gains and losses, and effector gene turnover.</title>
        <authorList>
            <person name="Gomez Luciano L.B."/>
            <person name="Jason Tsai I."/>
            <person name="Chuma I."/>
            <person name="Tosa Y."/>
            <person name="Chen Y.H."/>
            <person name="Li J.Y."/>
            <person name="Li M.Y."/>
            <person name="Jade Lu M.Y."/>
            <person name="Nakayashiki H."/>
            <person name="Li W.H."/>
        </authorList>
    </citation>
    <scope>NUCLEOTIDE SEQUENCE [LARGE SCALE GENOMIC DNA]</scope>
    <source>
        <strain evidence="2">MZ5-1-6</strain>
    </source>
</reference>
<protein>
    <submittedName>
        <fullName evidence="2">Uncharacterized protein</fullName>
    </submittedName>
</protein>
<feature type="region of interest" description="Disordered" evidence="1">
    <location>
        <begin position="1"/>
        <end position="31"/>
    </location>
</feature>
<dbReference type="EMBL" id="CP034204">
    <property type="protein sequence ID" value="QBZ53897.1"/>
    <property type="molecule type" value="Genomic_DNA"/>
</dbReference>
<organism evidence="2 3">
    <name type="scientific">Pyricularia oryzae</name>
    <name type="common">Rice blast fungus</name>
    <name type="synonym">Magnaporthe oryzae</name>
    <dbReference type="NCBI Taxonomy" id="318829"/>
    <lineage>
        <taxon>Eukaryota</taxon>
        <taxon>Fungi</taxon>
        <taxon>Dikarya</taxon>
        <taxon>Ascomycota</taxon>
        <taxon>Pezizomycotina</taxon>
        <taxon>Sordariomycetes</taxon>
        <taxon>Sordariomycetidae</taxon>
        <taxon>Magnaporthales</taxon>
        <taxon>Pyriculariaceae</taxon>
        <taxon>Pyricularia</taxon>
    </lineage>
</organism>
<evidence type="ECO:0000256" key="1">
    <source>
        <dbReference type="SAM" id="MobiDB-lite"/>
    </source>
</evidence>
<evidence type="ECO:0000313" key="3">
    <source>
        <dbReference type="Proteomes" id="UP000294847"/>
    </source>
</evidence>
<evidence type="ECO:0000313" key="2">
    <source>
        <dbReference type="EMBL" id="QBZ53897.1"/>
    </source>
</evidence>
<gene>
    <name evidence="2" type="ORF">PoMZ_09587</name>
</gene>
<accession>A0A4P7MUP0</accession>
<proteinExistence type="predicted"/>